<dbReference type="GO" id="GO:0004519">
    <property type="term" value="F:endonuclease activity"/>
    <property type="evidence" value="ECO:0007669"/>
    <property type="project" value="UniProtKB-KW"/>
</dbReference>
<keyword evidence="3" id="KW-0378">Hydrolase</keyword>
<dbReference type="InterPro" id="IPR000305">
    <property type="entry name" value="GIY-YIG_endonuc"/>
</dbReference>
<keyword evidence="3" id="KW-0540">Nuclease</keyword>
<keyword evidence="3" id="KW-0255">Endonuclease</keyword>
<dbReference type="PANTHER" id="PTHR34477">
    <property type="entry name" value="UPF0213 PROTEIN YHBQ"/>
    <property type="match status" value="1"/>
</dbReference>
<keyword evidence="4" id="KW-1185">Reference proteome</keyword>
<evidence type="ECO:0000256" key="1">
    <source>
        <dbReference type="ARBA" id="ARBA00007435"/>
    </source>
</evidence>
<dbReference type="RefSeq" id="WP_163229196.1">
    <property type="nucleotide sequence ID" value="NZ_BMLD01000018.1"/>
</dbReference>
<protein>
    <submittedName>
        <fullName evidence="3">Endonuclease</fullName>
    </submittedName>
</protein>
<dbReference type="Gene3D" id="3.40.1440.10">
    <property type="entry name" value="GIY-YIG endonuclease"/>
    <property type="match status" value="1"/>
</dbReference>
<evidence type="ECO:0000313" key="3">
    <source>
        <dbReference type="EMBL" id="MDR6530010.1"/>
    </source>
</evidence>
<dbReference type="Proteomes" id="UP001262754">
    <property type="component" value="Unassembled WGS sequence"/>
</dbReference>
<dbReference type="InterPro" id="IPR035901">
    <property type="entry name" value="GIY-YIG_endonuc_sf"/>
</dbReference>
<comment type="caution">
    <text evidence="3">The sequence shown here is derived from an EMBL/GenBank/DDBJ whole genome shotgun (WGS) entry which is preliminary data.</text>
</comment>
<dbReference type="PANTHER" id="PTHR34477:SF5">
    <property type="entry name" value="BSL5627 PROTEIN"/>
    <property type="match status" value="1"/>
</dbReference>
<dbReference type="CDD" id="cd10448">
    <property type="entry name" value="GIY-YIG_unchar_3"/>
    <property type="match status" value="1"/>
</dbReference>
<dbReference type="Pfam" id="PF01541">
    <property type="entry name" value="GIY-YIG"/>
    <property type="match status" value="1"/>
</dbReference>
<gene>
    <name evidence="3" type="ORF">J2800_000734</name>
</gene>
<dbReference type="SUPFAM" id="SSF82771">
    <property type="entry name" value="GIY-YIG endonuclease"/>
    <property type="match status" value="1"/>
</dbReference>
<dbReference type="SMART" id="SM00465">
    <property type="entry name" value="GIYc"/>
    <property type="match status" value="1"/>
</dbReference>
<proteinExistence type="inferred from homology"/>
<dbReference type="InterPro" id="IPR050190">
    <property type="entry name" value="UPF0213_domain"/>
</dbReference>
<sequence length="97" mass="11844">MGFYTYIVASRRNGTLYVGSTDDLVRRIEEHREYRRDGFTAKHGCTILVWYEVFESREETFRRERRIKEWRRSWKLMLIEAENPTWRDLALDLNPNA</sequence>
<feature type="domain" description="GIY-YIG" evidence="2">
    <location>
        <begin position="1"/>
        <end position="77"/>
    </location>
</feature>
<evidence type="ECO:0000313" key="4">
    <source>
        <dbReference type="Proteomes" id="UP001262754"/>
    </source>
</evidence>
<reference evidence="3 4" key="1">
    <citation type="submission" date="2023-07" db="EMBL/GenBank/DDBJ databases">
        <title>Sorghum-associated microbial communities from plants grown in Nebraska, USA.</title>
        <authorList>
            <person name="Schachtman D."/>
        </authorList>
    </citation>
    <scope>NUCLEOTIDE SEQUENCE [LARGE SCALE GENOMIC DNA]</scope>
    <source>
        <strain evidence="3 4">DS2154</strain>
    </source>
</reference>
<dbReference type="PROSITE" id="PS50164">
    <property type="entry name" value="GIY_YIG"/>
    <property type="match status" value="1"/>
</dbReference>
<evidence type="ECO:0000259" key="2">
    <source>
        <dbReference type="PROSITE" id="PS50164"/>
    </source>
</evidence>
<accession>A0ABU1MVZ7</accession>
<comment type="similarity">
    <text evidence="1">Belongs to the UPF0213 family.</text>
</comment>
<name>A0ABU1MVZ7_9CAUL</name>
<organism evidence="3 4">
    <name type="scientific">Caulobacter rhizosphaerae</name>
    <dbReference type="NCBI Taxonomy" id="2010972"/>
    <lineage>
        <taxon>Bacteria</taxon>
        <taxon>Pseudomonadati</taxon>
        <taxon>Pseudomonadota</taxon>
        <taxon>Alphaproteobacteria</taxon>
        <taxon>Caulobacterales</taxon>
        <taxon>Caulobacteraceae</taxon>
        <taxon>Caulobacter</taxon>
    </lineage>
</organism>
<dbReference type="EMBL" id="JAVDRL010000002">
    <property type="protein sequence ID" value="MDR6530010.1"/>
    <property type="molecule type" value="Genomic_DNA"/>
</dbReference>